<comment type="caution">
    <text evidence="2">The sequence shown here is derived from an EMBL/GenBank/DDBJ whole genome shotgun (WGS) entry which is preliminary data.</text>
</comment>
<reference evidence="2 3" key="1">
    <citation type="submission" date="2023-10" db="EMBL/GenBank/DDBJ databases">
        <title>Holzapfeliella saturejae sp. nov. isolated from Satureja montana flowers.</title>
        <authorList>
            <person name="Alcantara C."/>
            <person name="Zuniga M."/>
            <person name="Landete J.M."/>
            <person name="Monedero V."/>
        </authorList>
    </citation>
    <scope>NUCLEOTIDE SEQUENCE [LARGE SCALE GENOMIC DNA]</scope>
    <source>
        <strain evidence="2 3">He02</strain>
    </source>
</reference>
<feature type="transmembrane region" description="Helical" evidence="1">
    <location>
        <begin position="6"/>
        <end position="27"/>
    </location>
</feature>
<protein>
    <submittedName>
        <fullName evidence="2">Zinc metallopeptidase</fullName>
    </submittedName>
</protein>
<gene>
    <name evidence="2" type="ORF">R4Y45_01625</name>
</gene>
<evidence type="ECO:0000313" key="3">
    <source>
        <dbReference type="Proteomes" id="UP001377804"/>
    </source>
</evidence>
<keyword evidence="3" id="KW-1185">Reference proteome</keyword>
<feature type="transmembrane region" description="Helical" evidence="1">
    <location>
        <begin position="204"/>
        <end position="225"/>
    </location>
</feature>
<keyword evidence="1" id="KW-0812">Transmembrane</keyword>
<dbReference type="RefSeq" id="WP_339968624.1">
    <property type="nucleotide sequence ID" value="NZ_JAWMWG010000001.1"/>
</dbReference>
<dbReference type="PANTHER" id="PTHR36434:SF1">
    <property type="entry name" value="MEMBRANE PROTEASE YUGP-RELATED"/>
    <property type="match status" value="1"/>
</dbReference>
<evidence type="ECO:0000256" key="1">
    <source>
        <dbReference type="SAM" id="Phobius"/>
    </source>
</evidence>
<organism evidence="2 3">
    <name type="scientific">Holzapfeliella saturejae</name>
    <dbReference type="NCBI Taxonomy" id="3082953"/>
    <lineage>
        <taxon>Bacteria</taxon>
        <taxon>Bacillati</taxon>
        <taxon>Bacillota</taxon>
        <taxon>Bacilli</taxon>
        <taxon>Lactobacillales</taxon>
        <taxon>Lactobacillaceae</taxon>
        <taxon>Holzapfeliella</taxon>
    </lineage>
</organism>
<dbReference type="InterPro" id="IPR007395">
    <property type="entry name" value="Zn_peptidase_2"/>
</dbReference>
<dbReference type="EMBL" id="JAWMWG010000001">
    <property type="protein sequence ID" value="MEJ6347929.1"/>
    <property type="molecule type" value="Genomic_DNA"/>
</dbReference>
<dbReference type="Pfam" id="PF04298">
    <property type="entry name" value="Zn_peptidase_2"/>
    <property type="match status" value="1"/>
</dbReference>
<dbReference type="PANTHER" id="PTHR36434">
    <property type="entry name" value="MEMBRANE PROTEASE YUGP-RELATED"/>
    <property type="match status" value="1"/>
</dbReference>
<keyword evidence="1" id="KW-0472">Membrane</keyword>
<feature type="transmembrane region" description="Helical" evidence="1">
    <location>
        <begin position="122"/>
        <end position="143"/>
    </location>
</feature>
<proteinExistence type="predicted"/>
<sequence length="231" mass="25037">MFPFFYDPYFFLILIGMGLSALASMLVQSTFSRYSNVLSQSNLTGEQAAQAILADQAIHNVTVHAIAGNLTDNYNGQNKTLNLSEATFNQTSVAAIGVAAHEVGHAIQDAQNYVPMRLRARIVPVANLGASLSMPLILLGIFLGMNQMLINIGILAFAAVLVFQVVTLPVEFDASRRAIASLRNQNLLTETELSAVKKVLTAAAFTYIASALSTFLQLLRLVLLFSNRNND</sequence>
<name>A0ABU8SF38_9LACO</name>
<feature type="transmembrane region" description="Helical" evidence="1">
    <location>
        <begin position="149"/>
        <end position="170"/>
    </location>
</feature>
<accession>A0ABU8SF38</accession>
<dbReference type="Proteomes" id="UP001377804">
    <property type="component" value="Unassembled WGS sequence"/>
</dbReference>
<keyword evidence="1" id="KW-1133">Transmembrane helix</keyword>
<evidence type="ECO:0000313" key="2">
    <source>
        <dbReference type="EMBL" id="MEJ6347929.1"/>
    </source>
</evidence>